<dbReference type="AlphaFoldDB" id="A0A285F4K1"/>
<dbReference type="Pfam" id="PF04862">
    <property type="entry name" value="DUF642"/>
    <property type="match status" value="1"/>
</dbReference>
<evidence type="ECO:0000259" key="1">
    <source>
        <dbReference type="Pfam" id="PF04862"/>
    </source>
</evidence>
<evidence type="ECO:0000313" key="2">
    <source>
        <dbReference type="EMBL" id="SNY05654.1"/>
    </source>
</evidence>
<evidence type="ECO:0000313" key="3">
    <source>
        <dbReference type="Proteomes" id="UP000219612"/>
    </source>
</evidence>
<gene>
    <name evidence="2" type="ORF">SAMN05421748_101520</name>
</gene>
<proteinExistence type="predicted"/>
<sequence>MHTLLAVLLAVTPSFGDGFEKPYVDGAYFRYAVGTQLGPWTVTKGDVDLASDALWQVTEGRQNLDLDGGQQGAVAATFATEPLLTYRITYDLAGNYAGPPAVKTGELRVNGKLIQALSFDTTGRTATNMGFARRTAYVLAKSSTFRLEFASTTTPAGYGPVIDDVRVDACLLIICPKGVSPAA</sequence>
<protein>
    <submittedName>
        <fullName evidence="2">Choice-of-anchor C domain-containing protein</fullName>
    </submittedName>
</protein>
<accession>A0A285F4K1</accession>
<dbReference type="OrthoDB" id="3872034at2"/>
<feature type="domain" description="DUF642" evidence="1">
    <location>
        <begin position="34"/>
        <end position="167"/>
    </location>
</feature>
<dbReference type="RefSeq" id="WP_097317813.1">
    <property type="nucleotide sequence ID" value="NZ_OBDY01000001.1"/>
</dbReference>
<dbReference type="Proteomes" id="UP000219612">
    <property type="component" value="Unassembled WGS sequence"/>
</dbReference>
<keyword evidence="3" id="KW-1185">Reference proteome</keyword>
<reference evidence="2 3" key="1">
    <citation type="submission" date="2017-09" db="EMBL/GenBank/DDBJ databases">
        <authorList>
            <person name="Ehlers B."/>
            <person name="Leendertz F.H."/>
        </authorList>
    </citation>
    <scope>NUCLEOTIDE SEQUENCE [LARGE SCALE GENOMIC DNA]</scope>
    <source>
        <strain evidence="2 3">CGMCC 4.6857</strain>
    </source>
</reference>
<organism evidence="2 3">
    <name type="scientific">Paractinoplanes atraurantiacus</name>
    <dbReference type="NCBI Taxonomy" id="1036182"/>
    <lineage>
        <taxon>Bacteria</taxon>
        <taxon>Bacillati</taxon>
        <taxon>Actinomycetota</taxon>
        <taxon>Actinomycetes</taxon>
        <taxon>Micromonosporales</taxon>
        <taxon>Micromonosporaceae</taxon>
        <taxon>Paractinoplanes</taxon>
    </lineage>
</organism>
<name>A0A285F4K1_9ACTN</name>
<dbReference type="InterPro" id="IPR006946">
    <property type="entry name" value="DGR2-like_dom"/>
</dbReference>
<dbReference type="EMBL" id="OBDY01000001">
    <property type="protein sequence ID" value="SNY05654.1"/>
    <property type="molecule type" value="Genomic_DNA"/>
</dbReference>